<name>A0A2G5NUH6_9STAP</name>
<dbReference type="EMBL" id="MJBI02000011">
    <property type="protein sequence ID" value="RAI79092.1"/>
    <property type="molecule type" value="Genomic_DNA"/>
</dbReference>
<comment type="caution">
    <text evidence="3">The sequence shown here is derived from an EMBL/GenBank/DDBJ whole genome shotgun (WGS) entry which is preliminary data.</text>
</comment>
<reference evidence="3 4" key="1">
    <citation type="journal article" date="2018" name="Front. Microbiol.">
        <title>Description and Comparative Genomics of Macrococcus caseolyticus subsp. hominis subsp. nov., Macrococcus goetzii sp. nov., Macrococcus epidermidis sp. nov., and Macrococcus bohemicus sp. nov., Novel Macrococci From Human Clinical Material With Virulence Potential and Suspected Uptake of Foreign DNA by Natural Transformation.</title>
        <authorList>
            <person name="Maslanova I."/>
            <person name="Wertheimer Z."/>
            <person name="Sedlacek I."/>
            <person name="Svec P."/>
            <person name="Indrakova A."/>
            <person name="Kovarovic V."/>
            <person name="Schumann P."/>
            <person name="Sproer C."/>
            <person name="Kralova S."/>
            <person name="Sedo O."/>
            <person name="Kristofova L."/>
            <person name="Vrbovska V."/>
            <person name="Fuzik T."/>
            <person name="Petras P."/>
            <person name="Zdrahal Z."/>
            <person name="Ruzickova V."/>
            <person name="Doskar J."/>
            <person name="Pantucek R."/>
        </authorList>
    </citation>
    <scope>NUCLEOTIDE SEQUENCE [LARGE SCALE GENOMIC DNA]</scope>
    <source>
        <strain evidence="3 4">CCM 4927</strain>
    </source>
</reference>
<feature type="transmembrane region" description="Helical" evidence="2">
    <location>
        <begin position="190"/>
        <end position="214"/>
    </location>
</feature>
<feature type="transmembrane region" description="Helical" evidence="2">
    <location>
        <begin position="148"/>
        <end position="170"/>
    </location>
</feature>
<evidence type="ECO:0000313" key="4">
    <source>
        <dbReference type="Proteomes" id="UP000229523"/>
    </source>
</evidence>
<accession>A0A2G5NUH6</accession>
<dbReference type="Proteomes" id="UP000229523">
    <property type="component" value="Unassembled WGS sequence"/>
</dbReference>
<gene>
    <name evidence="3" type="ORF">BFS35_012810</name>
</gene>
<evidence type="ECO:0000256" key="2">
    <source>
        <dbReference type="SAM" id="Phobius"/>
    </source>
</evidence>
<organism evidence="3 4">
    <name type="scientific">Macrococcoides goetzii</name>
    <dbReference type="NCBI Taxonomy" id="1891097"/>
    <lineage>
        <taxon>Bacteria</taxon>
        <taxon>Bacillati</taxon>
        <taxon>Bacillota</taxon>
        <taxon>Bacilli</taxon>
        <taxon>Bacillales</taxon>
        <taxon>Staphylococcaceae</taxon>
        <taxon>Macrococcoides</taxon>
    </lineage>
</organism>
<dbReference type="RefSeq" id="WP_099577227.1">
    <property type="nucleotide sequence ID" value="NZ_MJBI02000011.1"/>
</dbReference>
<evidence type="ECO:0000256" key="1">
    <source>
        <dbReference type="SAM" id="MobiDB-lite"/>
    </source>
</evidence>
<feature type="region of interest" description="Disordered" evidence="1">
    <location>
        <begin position="36"/>
        <end position="57"/>
    </location>
</feature>
<protein>
    <submittedName>
        <fullName evidence="3">Zinc ribbon domain-containing protein</fullName>
    </submittedName>
</protein>
<dbReference type="AlphaFoldDB" id="A0A2G5NUH6"/>
<feature type="transmembrane region" description="Helical" evidence="2">
    <location>
        <begin position="283"/>
        <end position="302"/>
    </location>
</feature>
<sequence>MKCTACGFPIEPGDRFCGECGHPVEQPNEKVVYTPPVQEEKNDEVIPQSEPVINKRDPIINQQDVITEEPHITKVDEPKEKSFTETEKVENSGATHMKSEPVRKEYPKIEIDTEKLANQSQQVAKESYGFVSSALKEHDSILDSDKKFSYGLILGLIGAGIFLIFLGTLINLPDATEMIGQSKSSIAFKFAFGVLLLLAISIGITYGAIVMTVTSKVDFHKFLSDYVLLNTVSIALIVAGFIITWIDLRIAPLFLFILGITSIFISSVYLIARYAVHRPSRMASFYGVLVYIIVLIIAYYIVFDSMLKDALGAIDGMLGSLMNIL</sequence>
<keyword evidence="2" id="KW-1133">Transmembrane helix</keyword>
<evidence type="ECO:0000313" key="3">
    <source>
        <dbReference type="EMBL" id="RAI79092.1"/>
    </source>
</evidence>
<keyword evidence="2" id="KW-0472">Membrane</keyword>
<keyword evidence="2" id="KW-0812">Transmembrane</keyword>
<keyword evidence="4" id="KW-1185">Reference proteome</keyword>
<feature type="transmembrane region" description="Helical" evidence="2">
    <location>
        <begin position="226"/>
        <end position="246"/>
    </location>
</feature>
<proteinExistence type="predicted"/>
<feature type="transmembrane region" description="Helical" evidence="2">
    <location>
        <begin position="252"/>
        <end position="271"/>
    </location>
</feature>